<gene>
    <name evidence="1" type="ORF">LCGC14_1564660</name>
</gene>
<dbReference type="EMBL" id="LAZR01012122">
    <property type="protein sequence ID" value="KKM39487.1"/>
    <property type="molecule type" value="Genomic_DNA"/>
</dbReference>
<name>A0A0F9L2H6_9ZZZZ</name>
<sequence>MKELDRLYDWLYDLKENRVSYGKAGAKQIYQEDMDLGMSLYLEVKKKVKIADNFHKAMFGTSPIVEEDDEDDSSDSDDVSEEFAKLFNE</sequence>
<organism evidence="1">
    <name type="scientific">marine sediment metagenome</name>
    <dbReference type="NCBI Taxonomy" id="412755"/>
    <lineage>
        <taxon>unclassified sequences</taxon>
        <taxon>metagenomes</taxon>
        <taxon>ecological metagenomes</taxon>
    </lineage>
</organism>
<proteinExistence type="predicted"/>
<comment type="caution">
    <text evidence="1">The sequence shown here is derived from an EMBL/GenBank/DDBJ whole genome shotgun (WGS) entry which is preliminary data.</text>
</comment>
<protein>
    <submittedName>
        <fullName evidence="1">Uncharacterized protein</fullName>
    </submittedName>
</protein>
<evidence type="ECO:0000313" key="1">
    <source>
        <dbReference type="EMBL" id="KKM39487.1"/>
    </source>
</evidence>
<dbReference type="AlphaFoldDB" id="A0A0F9L2H6"/>
<accession>A0A0F9L2H6</accession>
<reference evidence="1" key="1">
    <citation type="journal article" date="2015" name="Nature">
        <title>Complex archaea that bridge the gap between prokaryotes and eukaryotes.</title>
        <authorList>
            <person name="Spang A."/>
            <person name="Saw J.H."/>
            <person name="Jorgensen S.L."/>
            <person name="Zaremba-Niedzwiedzka K."/>
            <person name="Martijn J."/>
            <person name="Lind A.E."/>
            <person name="van Eijk R."/>
            <person name="Schleper C."/>
            <person name="Guy L."/>
            <person name="Ettema T.J."/>
        </authorList>
    </citation>
    <scope>NUCLEOTIDE SEQUENCE</scope>
</reference>